<sequence>MGDGGGDLLKDLFDLGNGIRGGLQDVPQLFQDVINLDAHGVLTDGRKVIGDVGDVLNGLGGLGMGLTKVPQQIAEKYAGSWLGKLADSQILSAAQLAIEAERATTGSGDPEDGNGYRESATRMQKVVQTLADADPRDDRWSGAASDSYERTNSRHRRHASDVQVADEEIGTIISTEAGQVSRTRKTLDDTNQYLSDFGAATAWMNFVPGLRQAKMAADLAAASAALATTNATMAVLVKNAAENAARISSHLDKYTAAADATSKPDLPPGEQPTIGEAFVPQATDIAAGSAPGRLNNDRSFDVPTPDEPPNTPGIPYGSTTPGG</sequence>
<evidence type="ECO:0000313" key="3">
    <source>
        <dbReference type="EMBL" id="GAS99350.1"/>
    </source>
</evidence>
<comment type="caution">
    <text evidence="3">The sequence shown here is derived from an EMBL/GenBank/DDBJ whole genome shotgun (WGS) entry which is preliminary data.</text>
</comment>
<evidence type="ECO:0000256" key="1">
    <source>
        <dbReference type="SAM" id="MobiDB-lite"/>
    </source>
</evidence>
<dbReference type="Proteomes" id="UP000069443">
    <property type="component" value="Unassembled WGS sequence"/>
</dbReference>
<dbReference type="OrthoDB" id="4622650at2"/>
<dbReference type="AlphaFoldDB" id="A0A124E3A6"/>
<dbReference type="Pfam" id="PF18879">
    <property type="entry name" value="EspA_EspE"/>
    <property type="match status" value="1"/>
</dbReference>
<reference evidence="4" key="2">
    <citation type="submission" date="2016-02" db="EMBL/GenBank/DDBJ databases">
        <title>Draft genome sequence of five rapidly growing Mycobacterium species.</title>
        <authorList>
            <person name="Katahira K."/>
            <person name="Gotou Y."/>
            <person name="Iida K."/>
            <person name="Ogura Y."/>
            <person name="Hayashi T."/>
        </authorList>
    </citation>
    <scope>NUCLEOTIDE SEQUENCE [LARGE SCALE GENOMIC DNA]</scope>
    <source>
        <strain evidence="4">JCM15298</strain>
    </source>
</reference>
<gene>
    <name evidence="3" type="ORF">RMCC_6315</name>
</gene>
<feature type="domain" description="ESX-1 secretion-associated protein EspA/EspE-like" evidence="2">
    <location>
        <begin position="105"/>
        <end position="189"/>
    </location>
</feature>
<accession>A0A124E3A6</accession>
<name>A0A124E3A6_MYCCR</name>
<dbReference type="InterPro" id="IPR043796">
    <property type="entry name" value="ESX-1_EspA/EspE-like"/>
</dbReference>
<evidence type="ECO:0000259" key="2">
    <source>
        <dbReference type="Pfam" id="PF18879"/>
    </source>
</evidence>
<dbReference type="RefSeq" id="WP_062660039.1">
    <property type="nucleotide sequence ID" value="NZ_BCSY01000135.1"/>
</dbReference>
<evidence type="ECO:0000313" key="4">
    <source>
        <dbReference type="Proteomes" id="UP000069443"/>
    </source>
</evidence>
<protein>
    <recommendedName>
        <fullName evidence="2">ESX-1 secretion-associated protein EspA/EspE-like domain-containing protein</fullName>
    </recommendedName>
</protein>
<dbReference type="STRING" id="228230.RMCC_6315"/>
<proteinExistence type="predicted"/>
<reference evidence="4" key="1">
    <citation type="journal article" date="2016" name="Genome Announc.">
        <title>Draft Genome Sequences of Five Rapidly Growing Mycobacterium Species, M. thermoresistibile, M. fortuitum subsp. acetamidolyticum, M. canariasense, M. brisbanense, and M. novocastrense.</title>
        <authorList>
            <person name="Katahira K."/>
            <person name="Ogura Y."/>
            <person name="Gotoh Y."/>
            <person name="Hayashi T."/>
        </authorList>
    </citation>
    <scope>NUCLEOTIDE SEQUENCE [LARGE SCALE GENOMIC DNA]</scope>
    <source>
        <strain evidence="4">JCM15298</strain>
    </source>
</reference>
<keyword evidence="4" id="KW-1185">Reference proteome</keyword>
<dbReference type="EMBL" id="BCSY01000135">
    <property type="protein sequence ID" value="GAS99350.1"/>
    <property type="molecule type" value="Genomic_DNA"/>
</dbReference>
<feature type="region of interest" description="Disordered" evidence="1">
    <location>
        <begin position="132"/>
        <end position="160"/>
    </location>
</feature>
<feature type="region of interest" description="Disordered" evidence="1">
    <location>
        <begin position="258"/>
        <end position="323"/>
    </location>
</feature>
<organism evidence="3 4">
    <name type="scientific">Mycolicibacterium canariasense</name>
    <name type="common">Mycobacterium canariasense</name>
    <dbReference type="NCBI Taxonomy" id="228230"/>
    <lineage>
        <taxon>Bacteria</taxon>
        <taxon>Bacillati</taxon>
        <taxon>Actinomycetota</taxon>
        <taxon>Actinomycetes</taxon>
        <taxon>Mycobacteriales</taxon>
        <taxon>Mycobacteriaceae</taxon>
        <taxon>Mycolicibacterium</taxon>
    </lineage>
</organism>